<dbReference type="Proteomes" id="UP000828941">
    <property type="component" value="Chromosome 5"/>
</dbReference>
<reference evidence="1 2" key="1">
    <citation type="journal article" date="2022" name="DNA Res.">
        <title>Chromosomal-level genome assembly of the orchid tree Bauhinia variegata (Leguminosae; Cercidoideae) supports the allotetraploid origin hypothesis of Bauhinia.</title>
        <authorList>
            <person name="Zhong Y."/>
            <person name="Chen Y."/>
            <person name="Zheng D."/>
            <person name="Pang J."/>
            <person name="Liu Y."/>
            <person name="Luo S."/>
            <person name="Meng S."/>
            <person name="Qian L."/>
            <person name="Wei D."/>
            <person name="Dai S."/>
            <person name="Zhou R."/>
        </authorList>
    </citation>
    <scope>NUCLEOTIDE SEQUENCE [LARGE SCALE GENOMIC DNA]</scope>
    <source>
        <strain evidence="1">BV-YZ2020</strain>
    </source>
</reference>
<keyword evidence="2" id="KW-1185">Reference proteome</keyword>
<name>A0ACB9P7I7_BAUVA</name>
<organism evidence="1 2">
    <name type="scientific">Bauhinia variegata</name>
    <name type="common">Purple orchid tree</name>
    <name type="synonym">Phanera variegata</name>
    <dbReference type="NCBI Taxonomy" id="167791"/>
    <lineage>
        <taxon>Eukaryota</taxon>
        <taxon>Viridiplantae</taxon>
        <taxon>Streptophyta</taxon>
        <taxon>Embryophyta</taxon>
        <taxon>Tracheophyta</taxon>
        <taxon>Spermatophyta</taxon>
        <taxon>Magnoliopsida</taxon>
        <taxon>eudicotyledons</taxon>
        <taxon>Gunneridae</taxon>
        <taxon>Pentapetalae</taxon>
        <taxon>rosids</taxon>
        <taxon>fabids</taxon>
        <taxon>Fabales</taxon>
        <taxon>Fabaceae</taxon>
        <taxon>Cercidoideae</taxon>
        <taxon>Cercideae</taxon>
        <taxon>Bauhiniinae</taxon>
        <taxon>Bauhinia</taxon>
    </lineage>
</organism>
<accession>A0ACB9P7I7</accession>
<evidence type="ECO:0000313" key="2">
    <source>
        <dbReference type="Proteomes" id="UP000828941"/>
    </source>
</evidence>
<sequence>MRFFLSATCHKRSRSAGHGRAVLLAGNPYWKKFSSGKYVDAERSHSHRGRGKNVKETVRKQKQQIDYKTKMEAKLKNTKKFIRRLVKFEELPQDNEIHLRLLPLQMTGEGCLIFSWHNETLNIWMRAIHF</sequence>
<proteinExistence type="predicted"/>
<comment type="caution">
    <text evidence="1">The sequence shown here is derived from an EMBL/GenBank/DDBJ whole genome shotgun (WGS) entry which is preliminary data.</text>
</comment>
<gene>
    <name evidence="1" type="ORF">L6164_011569</name>
</gene>
<protein>
    <submittedName>
        <fullName evidence="1">Uncharacterized protein</fullName>
    </submittedName>
</protein>
<evidence type="ECO:0000313" key="1">
    <source>
        <dbReference type="EMBL" id="KAI4344331.1"/>
    </source>
</evidence>
<dbReference type="EMBL" id="CM039430">
    <property type="protein sequence ID" value="KAI4344331.1"/>
    <property type="molecule type" value="Genomic_DNA"/>
</dbReference>